<dbReference type="AlphaFoldDB" id="A0A380ZV29"/>
<dbReference type="SUPFAM" id="SSF56925">
    <property type="entry name" value="OMPA-like"/>
    <property type="match status" value="1"/>
</dbReference>
<dbReference type="RefSeq" id="WP_002664940.1">
    <property type="nucleotide sequence ID" value="NZ_UFTJ01000003.1"/>
</dbReference>
<feature type="chain" id="PRO_5016789506" description="Outer membrane protein beta-barrel domain-containing protein" evidence="1">
    <location>
        <begin position="21"/>
        <end position="212"/>
    </location>
</feature>
<dbReference type="EMBL" id="UFTJ01000003">
    <property type="protein sequence ID" value="SUV52559.1"/>
    <property type="molecule type" value="Genomic_DNA"/>
</dbReference>
<dbReference type="Proteomes" id="UP000255515">
    <property type="component" value="Unassembled WGS sequence"/>
</dbReference>
<feature type="domain" description="Outer membrane protein beta-barrel" evidence="2">
    <location>
        <begin position="26"/>
        <end position="190"/>
    </location>
</feature>
<accession>A0A380ZV29</accession>
<dbReference type="InterPro" id="IPR025665">
    <property type="entry name" value="Beta-barrel_OMP_2"/>
</dbReference>
<dbReference type="InterPro" id="IPR011250">
    <property type="entry name" value="OMP/PagP_B-barrel"/>
</dbReference>
<dbReference type="PROSITE" id="PS51257">
    <property type="entry name" value="PROKAR_LIPOPROTEIN"/>
    <property type="match status" value="1"/>
</dbReference>
<gene>
    <name evidence="3" type="ORF">NCTC11661_01698</name>
</gene>
<sequence>MNKIKVIVGGIALMACQMVAAQRIEAYGMKAGYLNSNFSKMKMLGTEIKTNPKHSFYAGFFYESNFAEKFSVSFDLLYSQMGANIETPFANGEFSFHRGTMPISLKFYATYDLGLYMGAYMAYDFGYKFNLTPNNTHSNNVSFADFNKKLPNYIDEKMKSTDYGVRLGMDYQIVNKLNVEAFYYLGMNNMVKKDTNDEIKMNYITAGLSYEF</sequence>
<keyword evidence="1" id="KW-0732">Signal</keyword>
<evidence type="ECO:0000313" key="4">
    <source>
        <dbReference type="Proteomes" id="UP000255515"/>
    </source>
</evidence>
<reference evidence="3 4" key="1">
    <citation type="submission" date="2018-06" db="EMBL/GenBank/DDBJ databases">
        <authorList>
            <consortium name="Pathogen Informatics"/>
            <person name="Doyle S."/>
        </authorList>
    </citation>
    <scope>NUCLEOTIDE SEQUENCE [LARGE SCALE GENOMIC DNA]</scope>
    <source>
        <strain evidence="3 4">NCTC11661</strain>
    </source>
</reference>
<feature type="signal peptide" evidence="1">
    <location>
        <begin position="1"/>
        <end position="20"/>
    </location>
</feature>
<organism evidence="3 4">
    <name type="scientific">Bergeyella zoohelcum</name>
    <dbReference type="NCBI Taxonomy" id="1015"/>
    <lineage>
        <taxon>Bacteria</taxon>
        <taxon>Pseudomonadati</taxon>
        <taxon>Bacteroidota</taxon>
        <taxon>Flavobacteriia</taxon>
        <taxon>Flavobacteriales</taxon>
        <taxon>Weeksellaceae</taxon>
        <taxon>Bergeyella</taxon>
    </lineage>
</organism>
<evidence type="ECO:0000259" key="2">
    <source>
        <dbReference type="Pfam" id="PF13568"/>
    </source>
</evidence>
<dbReference type="Pfam" id="PF13568">
    <property type="entry name" value="OMP_b-brl_2"/>
    <property type="match status" value="1"/>
</dbReference>
<proteinExistence type="predicted"/>
<name>A0A380ZV29_9FLAO</name>
<evidence type="ECO:0000313" key="3">
    <source>
        <dbReference type="EMBL" id="SUV52559.1"/>
    </source>
</evidence>
<evidence type="ECO:0000256" key="1">
    <source>
        <dbReference type="SAM" id="SignalP"/>
    </source>
</evidence>
<protein>
    <recommendedName>
        <fullName evidence="2">Outer membrane protein beta-barrel domain-containing protein</fullName>
    </recommendedName>
</protein>